<name>A0A852RMZ3_9ACTN</name>
<evidence type="ECO:0000259" key="4">
    <source>
        <dbReference type="Pfam" id="PF13458"/>
    </source>
</evidence>
<dbReference type="AlphaFoldDB" id="A0A852RMZ3"/>
<dbReference type="PANTHER" id="PTHR30483">
    <property type="entry name" value="LEUCINE-SPECIFIC-BINDING PROTEIN"/>
    <property type="match status" value="1"/>
</dbReference>
<dbReference type="InterPro" id="IPR051010">
    <property type="entry name" value="BCAA_transport"/>
</dbReference>
<organism evidence="5 6">
    <name type="scientific">Nocardioides kongjuensis</name>
    <dbReference type="NCBI Taxonomy" id="349522"/>
    <lineage>
        <taxon>Bacteria</taxon>
        <taxon>Bacillati</taxon>
        <taxon>Actinomycetota</taxon>
        <taxon>Actinomycetes</taxon>
        <taxon>Propionibacteriales</taxon>
        <taxon>Nocardioidaceae</taxon>
        <taxon>Nocardioides</taxon>
    </lineage>
</organism>
<protein>
    <submittedName>
        <fullName evidence="5">Branched-chain amino acid transport system substrate-binding protein</fullName>
    </submittedName>
</protein>
<dbReference type="Gene3D" id="3.40.50.2300">
    <property type="match status" value="2"/>
</dbReference>
<proteinExistence type="inferred from homology"/>
<evidence type="ECO:0000256" key="1">
    <source>
        <dbReference type="ARBA" id="ARBA00010062"/>
    </source>
</evidence>
<reference evidence="5 6" key="1">
    <citation type="submission" date="2020-07" db="EMBL/GenBank/DDBJ databases">
        <title>Sequencing the genomes of 1000 actinobacteria strains.</title>
        <authorList>
            <person name="Klenk H.-P."/>
        </authorList>
    </citation>
    <scope>NUCLEOTIDE SEQUENCE [LARGE SCALE GENOMIC DNA]</scope>
    <source>
        <strain evidence="5 6">DSM 19082</strain>
    </source>
</reference>
<dbReference type="EMBL" id="JACCBF010000001">
    <property type="protein sequence ID" value="NYD32069.1"/>
    <property type="molecule type" value="Genomic_DNA"/>
</dbReference>
<comment type="similarity">
    <text evidence="1">Belongs to the leucine-binding protein family.</text>
</comment>
<gene>
    <name evidence="5" type="ORF">BJ958_003615</name>
</gene>
<feature type="chain" id="PRO_5039171402" evidence="3">
    <location>
        <begin position="24"/>
        <end position="398"/>
    </location>
</feature>
<dbReference type="SUPFAM" id="SSF53822">
    <property type="entry name" value="Periplasmic binding protein-like I"/>
    <property type="match status" value="1"/>
</dbReference>
<feature type="signal peptide" evidence="3">
    <location>
        <begin position="1"/>
        <end position="23"/>
    </location>
</feature>
<dbReference type="InterPro" id="IPR028081">
    <property type="entry name" value="Leu-bd"/>
</dbReference>
<dbReference type="PROSITE" id="PS51257">
    <property type="entry name" value="PROKAR_LIPOPROTEIN"/>
    <property type="match status" value="1"/>
</dbReference>
<comment type="caution">
    <text evidence="5">The sequence shown here is derived from an EMBL/GenBank/DDBJ whole genome shotgun (WGS) entry which is preliminary data.</text>
</comment>
<evidence type="ECO:0000313" key="6">
    <source>
        <dbReference type="Proteomes" id="UP000582231"/>
    </source>
</evidence>
<evidence type="ECO:0000313" key="5">
    <source>
        <dbReference type="EMBL" id="NYD32069.1"/>
    </source>
</evidence>
<evidence type="ECO:0000256" key="2">
    <source>
        <dbReference type="ARBA" id="ARBA00022729"/>
    </source>
</evidence>
<dbReference type="PANTHER" id="PTHR30483:SF38">
    <property type="entry name" value="BLR7848 PROTEIN"/>
    <property type="match status" value="1"/>
</dbReference>
<keyword evidence="2 3" id="KW-0732">Signal</keyword>
<feature type="domain" description="Leucine-binding protein" evidence="4">
    <location>
        <begin position="47"/>
        <end position="377"/>
    </location>
</feature>
<sequence length="398" mass="40987">MKTRLFKVVGGLAALALVAAGCAGEDSGSASKDGEYRVLVLGGISAEGPLADNASTSVLSAKAGVALVNANGGIDGRKVKLEVLDDQADPTVAVTKLREAIAKGKPDLVLNSGPSTVADATLPILKQNSILSFNIGPTATSADPKANPLNFDISAGAQDQLDAFPPYFEEKGYSKVGILHGSSSYGEVYGAAAEKTLDGAGLDVVANEEYDVAALDMTAQLEAIRAKNPDALVLDAYGAPLGYVLKGIEKLGWKVPIVGNTSVAATSLISTEPPSGVLGTPATENLVMQVYTSTAYDAADTAVVDLVARMKEIDAIKSTLILAYNNDALALVQAAAEEAGSTDPKKLAEALLDPKVQEAADTAVIGTYRFTADKHSAQPGPEEFTFIAPGPIKDGQFH</sequence>
<accession>A0A852RMZ3</accession>
<dbReference type="RefSeq" id="WP_179728294.1">
    <property type="nucleotide sequence ID" value="NZ_BAABEF010000001.1"/>
</dbReference>
<evidence type="ECO:0000256" key="3">
    <source>
        <dbReference type="SAM" id="SignalP"/>
    </source>
</evidence>
<dbReference type="Pfam" id="PF13458">
    <property type="entry name" value="Peripla_BP_6"/>
    <property type="match status" value="1"/>
</dbReference>
<dbReference type="Proteomes" id="UP000582231">
    <property type="component" value="Unassembled WGS sequence"/>
</dbReference>
<keyword evidence="6" id="KW-1185">Reference proteome</keyword>
<dbReference type="InterPro" id="IPR028082">
    <property type="entry name" value="Peripla_BP_I"/>
</dbReference>